<dbReference type="AlphaFoldDB" id="A0A0K8P4X3"/>
<proteinExistence type="predicted"/>
<dbReference type="InterPro" id="IPR036388">
    <property type="entry name" value="WH-like_DNA-bd_sf"/>
</dbReference>
<reference evidence="2" key="1">
    <citation type="submission" date="2015-07" db="EMBL/GenBank/DDBJ databases">
        <title>Discovery of a poly(ethylene terephthalate assimilation.</title>
        <authorList>
            <person name="Yoshida S."/>
            <person name="Hiraga K."/>
            <person name="Takehana T."/>
            <person name="Taniguchi I."/>
            <person name="Yamaji H."/>
            <person name="Maeda Y."/>
            <person name="Toyohara K."/>
            <person name="Miyamoto K."/>
            <person name="Kimura Y."/>
            <person name="Oda K."/>
        </authorList>
    </citation>
    <scope>NUCLEOTIDE SEQUENCE [LARGE SCALE GENOMIC DNA]</scope>
    <source>
        <strain evidence="2">NBRC 110686 / TISTR 2288 / 201-F6</strain>
    </source>
</reference>
<dbReference type="EMBL" id="BBYR01000056">
    <property type="protein sequence ID" value="GAP37733.1"/>
    <property type="molecule type" value="Genomic_DNA"/>
</dbReference>
<dbReference type="Proteomes" id="UP000037660">
    <property type="component" value="Unassembled WGS sequence"/>
</dbReference>
<evidence type="ECO:0000313" key="1">
    <source>
        <dbReference type="EMBL" id="GAP37733.1"/>
    </source>
</evidence>
<keyword evidence="2" id="KW-1185">Reference proteome</keyword>
<evidence type="ECO:0008006" key="3">
    <source>
        <dbReference type="Google" id="ProtNLM"/>
    </source>
</evidence>
<dbReference type="InterPro" id="IPR007367">
    <property type="entry name" value="DUF433"/>
</dbReference>
<dbReference type="InterPro" id="IPR009057">
    <property type="entry name" value="Homeodomain-like_sf"/>
</dbReference>
<dbReference type="Gene3D" id="1.10.10.10">
    <property type="entry name" value="Winged helix-like DNA-binding domain superfamily/Winged helix DNA-binding domain"/>
    <property type="match status" value="1"/>
</dbReference>
<protein>
    <recommendedName>
        <fullName evidence="3">DUF433 domain-containing protein</fullName>
    </recommendedName>
</protein>
<dbReference type="Pfam" id="PF04255">
    <property type="entry name" value="DUF433"/>
    <property type="match status" value="1"/>
</dbReference>
<name>A0A0K8P4X3_PISS1</name>
<reference evidence="1 2" key="2">
    <citation type="journal article" date="2016" name="Science">
        <title>A bacterium that degrades and assimilates poly(ethylene terephthalate).</title>
        <authorList>
            <person name="Yoshida S."/>
            <person name="Hiraga K."/>
            <person name="Takehana T."/>
            <person name="Taniguchi I."/>
            <person name="Yamaji H."/>
            <person name="Maeda Y."/>
            <person name="Toyohara K."/>
            <person name="Miyamoto K."/>
            <person name="Kimura Y."/>
            <person name="Oda K."/>
        </authorList>
    </citation>
    <scope>NUCLEOTIDE SEQUENCE [LARGE SCALE GENOMIC DNA]</scope>
    <source>
        <strain evidence="2">NBRC 110686 / TISTR 2288 / 201-F6</strain>
    </source>
</reference>
<organism evidence="1 2">
    <name type="scientific">Piscinibacter sakaiensis</name>
    <name type="common">Ideonella sakaiensis</name>
    <dbReference type="NCBI Taxonomy" id="1547922"/>
    <lineage>
        <taxon>Bacteria</taxon>
        <taxon>Pseudomonadati</taxon>
        <taxon>Pseudomonadota</taxon>
        <taxon>Betaproteobacteria</taxon>
        <taxon>Burkholderiales</taxon>
        <taxon>Sphaerotilaceae</taxon>
        <taxon>Piscinibacter</taxon>
    </lineage>
</organism>
<accession>A0A0K8P4X3</accession>
<sequence>MRGTRLSVELIVGWLAQGWTHDMLIESYPQLTRDDILAALAFTAEVLREEGYLSLKREAA</sequence>
<dbReference type="SUPFAM" id="SSF46689">
    <property type="entry name" value="Homeodomain-like"/>
    <property type="match status" value="1"/>
</dbReference>
<dbReference type="STRING" id="1547922.ISF6_3678"/>
<evidence type="ECO:0000313" key="2">
    <source>
        <dbReference type="Proteomes" id="UP000037660"/>
    </source>
</evidence>
<comment type="caution">
    <text evidence="1">The sequence shown here is derived from an EMBL/GenBank/DDBJ whole genome shotgun (WGS) entry which is preliminary data.</text>
</comment>
<gene>
    <name evidence="1" type="ORF">ISF6_3678</name>
</gene>